<evidence type="ECO:0008006" key="4">
    <source>
        <dbReference type="Google" id="ProtNLM"/>
    </source>
</evidence>
<keyword evidence="3" id="KW-1185">Reference proteome</keyword>
<gene>
    <name evidence="2" type="ORF">GCM10011320_32680</name>
</gene>
<evidence type="ECO:0000313" key="2">
    <source>
        <dbReference type="EMBL" id="GGJ22924.1"/>
    </source>
</evidence>
<evidence type="ECO:0000313" key="3">
    <source>
        <dbReference type="Proteomes" id="UP000661507"/>
    </source>
</evidence>
<name>A0A917NRH5_9PROT</name>
<protein>
    <recommendedName>
        <fullName evidence="4">CHRD domain-containing protein</fullName>
    </recommendedName>
</protein>
<keyword evidence="1" id="KW-0732">Signal</keyword>
<organism evidence="2 3">
    <name type="scientific">Neoroseomonas lacus</name>
    <dbReference type="NCBI Taxonomy" id="287609"/>
    <lineage>
        <taxon>Bacteria</taxon>
        <taxon>Pseudomonadati</taxon>
        <taxon>Pseudomonadota</taxon>
        <taxon>Alphaproteobacteria</taxon>
        <taxon>Acetobacterales</taxon>
        <taxon>Acetobacteraceae</taxon>
        <taxon>Neoroseomonas</taxon>
    </lineage>
</organism>
<sequence length="161" mass="16561">MTIARHRIPRRLVVLAPLLFVACSADLPQAPPPPDAVISPGLYAIPPGTPVDGTVRLTLRRGAATTQGVLQANGQNVRFTITGLAVQDGAPARATVTGRVFGLERSGSFAGTYRDVGGQASDFGAALRLGNDNLVLMELRSAPPGLSLGVPAEGATVTVAR</sequence>
<dbReference type="EMBL" id="BMKW01000008">
    <property type="protein sequence ID" value="GGJ22924.1"/>
    <property type="molecule type" value="Genomic_DNA"/>
</dbReference>
<reference evidence="2" key="2">
    <citation type="submission" date="2020-09" db="EMBL/GenBank/DDBJ databases">
        <authorList>
            <person name="Sun Q."/>
            <person name="Zhou Y."/>
        </authorList>
    </citation>
    <scope>NUCLEOTIDE SEQUENCE</scope>
    <source>
        <strain evidence="2">CGMCC 1.3617</strain>
    </source>
</reference>
<feature type="chain" id="PRO_5037988118" description="CHRD domain-containing protein" evidence="1">
    <location>
        <begin position="26"/>
        <end position="161"/>
    </location>
</feature>
<dbReference type="PROSITE" id="PS51257">
    <property type="entry name" value="PROKAR_LIPOPROTEIN"/>
    <property type="match status" value="1"/>
</dbReference>
<dbReference type="AlphaFoldDB" id="A0A917NRH5"/>
<dbReference type="Proteomes" id="UP000661507">
    <property type="component" value="Unassembled WGS sequence"/>
</dbReference>
<reference evidence="2" key="1">
    <citation type="journal article" date="2014" name="Int. J. Syst. Evol. Microbiol.">
        <title>Complete genome sequence of Corynebacterium casei LMG S-19264T (=DSM 44701T), isolated from a smear-ripened cheese.</title>
        <authorList>
            <consortium name="US DOE Joint Genome Institute (JGI-PGF)"/>
            <person name="Walter F."/>
            <person name="Albersmeier A."/>
            <person name="Kalinowski J."/>
            <person name="Ruckert C."/>
        </authorList>
    </citation>
    <scope>NUCLEOTIDE SEQUENCE</scope>
    <source>
        <strain evidence="2">CGMCC 1.3617</strain>
    </source>
</reference>
<dbReference type="RefSeq" id="WP_188968462.1">
    <property type="nucleotide sequence ID" value="NZ_BMKW01000008.1"/>
</dbReference>
<comment type="caution">
    <text evidence="2">The sequence shown here is derived from an EMBL/GenBank/DDBJ whole genome shotgun (WGS) entry which is preliminary data.</text>
</comment>
<feature type="signal peptide" evidence="1">
    <location>
        <begin position="1"/>
        <end position="25"/>
    </location>
</feature>
<evidence type="ECO:0000256" key="1">
    <source>
        <dbReference type="SAM" id="SignalP"/>
    </source>
</evidence>
<proteinExistence type="predicted"/>
<accession>A0A917NRH5</accession>